<feature type="domain" description="C-type lectin" evidence="3">
    <location>
        <begin position="208"/>
        <end position="276"/>
    </location>
</feature>
<dbReference type="PANTHER" id="PTHR45784">
    <property type="entry name" value="C-TYPE LECTIN DOMAIN FAMILY 20 MEMBER A-RELATED"/>
    <property type="match status" value="1"/>
</dbReference>
<dbReference type="Gene3D" id="3.10.100.10">
    <property type="entry name" value="Mannose-Binding Protein A, subunit A"/>
    <property type="match status" value="2"/>
</dbReference>
<dbReference type="SUPFAM" id="SSF56436">
    <property type="entry name" value="C-type lectin-like"/>
    <property type="match status" value="2"/>
</dbReference>
<evidence type="ECO:0000313" key="5">
    <source>
        <dbReference type="Proteomes" id="UP001652741"/>
    </source>
</evidence>
<evidence type="ECO:0000259" key="4">
    <source>
        <dbReference type="PROSITE" id="PS50948"/>
    </source>
</evidence>
<feature type="domain" description="Apple" evidence="4">
    <location>
        <begin position="1"/>
        <end position="80"/>
    </location>
</feature>
<dbReference type="InterPro" id="IPR003609">
    <property type="entry name" value="Pan_app"/>
</dbReference>
<dbReference type="InterPro" id="IPR016187">
    <property type="entry name" value="CTDL_fold"/>
</dbReference>
<dbReference type="SMART" id="SM00223">
    <property type="entry name" value="APPLE"/>
    <property type="match status" value="1"/>
</dbReference>
<keyword evidence="1" id="KW-0677">Repeat</keyword>
<evidence type="ECO:0000313" key="6">
    <source>
        <dbReference type="RefSeq" id="XP_045555838.1"/>
    </source>
</evidence>
<dbReference type="InterPro" id="IPR016186">
    <property type="entry name" value="C-type_lectin-like/link_sf"/>
</dbReference>
<sequence>MNGVDLRVYNMEKAFVAQDASQCRQNCTKNVNCQYFTFVGKEANINQLNDMCFLKVSTGDRHVTIQYFQHATSGYSLRNCSGKVTYSAKKYSLVLKEKDWTDAQEYCRQHYTNLSIIHTEEDWRTIKSTLGNFSGDVWIGLHRDKPDPDEKWKWSDGEDFMFFNWASHFGDFKGYECVISASSHWQPENCAGDKQYVCQQLVHNGNGITEKNYELMIGSTKWESALKNCITKGRVLASIFNQKEQDAFDEVAKHDHTWIGLKHENNTWNWSSGEPF</sequence>
<gene>
    <name evidence="6" type="primary">LOC106576242</name>
</gene>
<dbReference type="SMART" id="SM00034">
    <property type="entry name" value="CLECT"/>
    <property type="match status" value="1"/>
</dbReference>
<dbReference type="PRINTS" id="PR00005">
    <property type="entry name" value="APPLEDOMAIN"/>
</dbReference>
<organism evidence="5 6">
    <name type="scientific">Salmo salar</name>
    <name type="common">Atlantic salmon</name>
    <dbReference type="NCBI Taxonomy" id="8030"/>
    <lineage>
        <taxon>Eukaryota</taxon>
        <taxon>Metazoa</taxon>
        <taxon>Chordata</taxon>
        <taxon>Craniata</taxon>
        <taxon>Vertebrata</taxon>
        <taxon>Euteleostomi</taxon>
        <taxon>Actinopterygii</taxon>
        <taxon>Neopterygii</taxon>
        <taxon>Teleostei</taxon>
        <taxon>Protacanthopterygii</taxon>
        <taxon>Salmoniformes</taxon>
        <taxon>Salmonidae</taxon>
        <taxon>Salmoninae</taxon>
        <taxon>Salmo</taxon>
    </lineage>
</organism>
<dbReference type="RefSeq" id="XP_045555838.1">
    <property type="nucleotide sequence ID" value="XM_045699882.1"/>
</dbReference>
<protein>
    <submittedName>
        <fullName evidence="6">Secretory phospholipase A2 receptor</fullName>
    </submittedName>
</protein>
<dbReference type="Pfam" id="PF00024">
    <property type="entry name" value="PAN_1"/>
    <property type="match status" value="1"/>
</dbReference>
<accession>A0ABM3DAJ9</accession>
<dbReference type="PROSITE" id="PS50948">
    <property type="entry name" value="PAN"/>
    <property type="match status" value="1"/>
</dbReference>
<reference evidence="6" key="1">
    <citation type="submission" date="2025-08" db="UniProtKB">
        <authorList>
            <consortium name="RefSeq"/>
        </authorList>
    </citation>
    <scope>IDENTIFICATION</scope>
</reference>
<dbReference type="CDD" id="cd00037">
    <property type="entry name" value="CLECT"/>
    <property type="match status" value="1"/>
</dbReference>
<dbReference type="InterPro" id="IPR001304">
    <property type="entry name" value="C-type_lectin-like"/>
</dbReference>
<evidence type="ECO:0000256" key="2">
    <source>
        <dbReference type="ARBA" id="ARBA00023157"/>
    </source>
</evidence>
<dbReference type="Pfam" id="PF00059">
    <property type="entry name" value="Lectin_C"/>
    <property type="match status" value="2"/>
</dbReference>
<evidence type="ECO:0000259" key="3">
    <source>
        <dbReference type="PROSITE" id="PS50041"/>
    </source>
</evidence>
<keyword evidence="6" id="KW-0675">Receptor</keyword>
<dbReference type="Proteomes" id="UP001652741">
    <property type="component" value="Chromosome ssa17"/>
</dbReference>
<dbReference type="Gene3D" id="3.50.4.10">
    <property type="entry name" value="Hepatocyte Growth Factor"/>
    <property type="match status" value="1"/>
</dbReference>
<dbReference type="PANTHER" id="PTHR45784:SF5">
    <property type="entry name" value="C-TYPE LECTIN DOMAIN FAMILY 20 MEMBER A-RELATED"/>
    <property type="match status" value="1"/>
</dbReference>
<keyword evidence="2" id="KW-1015">Disulfide bond</keyword>
<proteinExistence type="predicted"/>
<evidence type="ECO:0000256" key="1">
    <source>
        <dbReference type="ARBA" id="ARBA00022737"/>
    </source>
</evidence>
<name>A0ABM3DAJ9_SALSA</name>
<dbReference type="PROSITE" id="PS50041">
    <property type="entry name" value="C_TYPE_LECTIN_2"/>
    <property type="match status" value="2"/>
</dbReference>
<dbReference type="InterPro" id="IPR000177">
    <property type="entry name" value="Apple"/>
</dbReference>
<keyword evidence="5" id="KW-1185">Reference proteome</keyword>
<feature type="domain" description="C-type lectin" evidence="3">
    <location>
        <begin position="86"/>
        <end position="199"/>
    </location>
</feature>
<dbReference type="GeneID" id="106576242"/>